<name>A0A0G0T6Z3_9BACT</name>
<evidence type="ECO:0000259" key="1">
    <source>
        <dbReference type="Pfam" id="PF00535"/>
    </source>
</evidence>
<feature type="domain" description="Glycosyltransferase 2-like" evidence="1">
    <location>
        <begin position="4"/>
        <end position="87"/>
    </location>
</feature>
<dbReference type="InterPro" id="IPR029044">
    <property type="entry name" value="Nucleotide-diphossugar_trans"/>
</dbReference>
<dbReference type="GO" id="GO:0016740">
    <property type="term" value="F:transferase activity"/>
    <property type="evidence" value="ECO:0007669"/>
    <property type="project" value="UniProtKB-KW"/>
</dbReference>
<evidence type="ECO:0000313" key="3">
    <source>
        <dbReference type="Proteomes" id="UP000034664"/>
    </source>
</evidence>
<dbReference type="Gene3D" id="3.90.550.10">
    <property type="entry name" value="Spore Coat Polysaccharide Biosynthesis Protein SpsA, Chain A"/>
    <property type="match status" value="1"/>
</dbReference>
<comment type="caution">
    <text evidence="2">The sequence shown here is derived from an EMBL/GenBank/DDBJ whole genome shotgun (WGS) entry which is preliminary data.</text>
</comment>
<dbReference type="Pfam" id="PF00535">
    <property type="entry name" value="Glycos_transf_2"/>
    <property type="match status" value="1"/>
</dbReference>
<evidence type="ECO:0000313" key="2">
    <source>
        <dbReference type="EMBL" id="KKR72763.1"/>
    </source>
</evidence>
<dbReference type="PANTHER" id="PTHR43630">
    <property type="entry name" value="POLY-BETA-1,6-N-ACETYL-D-GLUCOSAMINE SYNTHASE"/>
    <property type="match status" value="1"/>
</dbReference>
<dbReference type="CDD" id="cd02511">
    <property type="entry name" value="Beta4Glucosyltransferase"/>
    <property type="match status" value="1"/>
</dbReference>
<gene>
    <name evidence="2" type="ORF">UU14_C0002G0016</name>
</gene>
<dbReference type="PANTHER" id="PTHR43630:SF2">
    <property type="entry name" value="GLYCOSYLTRANSFERASE"/>
    <property type="match status" value="1"/>
</dbReference>
<protein>
    <submittedName>
        <fullName evidence="2">Glycosyl transferase family 2</fullName>
    </submittedName>
</protein>
<dbReference type="SUPFAM" id="SSF53448">
    <property type="entry name" value="Nucleotide-diphospho-sugar transferases"/>
    <property type="match status" value="1"/>
</dbReference>
<reference evidence="2 3" key="1">
    <citation type="journal article" date="2015" name="Nature">
        <title>rRNA introns, odd ribosomes, and small enigmatic genomes across a large radiation of phyla.</title>
        <authorList>
            <person name="Brown C.T."/>
            <person name="Hug L.A."/>
            <person name="Thomas B.C."/>
            <person name="Sharon I."/>
            <person name="Castelle C.J."/>
            <person name="Singh A."/>
            <person name="Wilkins M.J."/>
            <person name="Williams K.H."/>
            <person name="Banfield J.F."/>
        </authorList>
    </citation>
    <scope>NUCLEOTIDE SEQUENCE [LARGE SCALE GENOMIC DNA]</scope>
</reference>
<dbReference type="InterPro" id="IPR001173">
    <property type="entry name" value="Glyco_trans_2-like"/>
</dbReference>
<dbReference type="EMBL" id="LBZM01000002">
    <property type="protein sequence ID" value="KKR72763.1"/>
    <property type="molecule type" value="Genomic_DNA"/>
</dbReference>
<dbReference type="Proteomes" id="UP000034664">
    <property type="component" value="Unassembled WGS sequence"/>
</dbReference>
<sequence>MKLSVVILTSDEEKNISGCLKSVSFADEVIVIDDGSTDATVTIAQKMGARVYTRKLDDFASQRNYGLSVATGDWVLFVDADERVSKNLRNEIVFSV</sequence>
<organism evidence="2 3">
    <name type="scientific">Candidatus Roizmanbacteria bacterium GW2011_GWB1_40_7</name>
    <dbReference type="NCBI Taxonomy" id="1618482"/>
    <lineage>
        <taxon>Bacteria</taxon>
        <taxon>Candidatus Roizmaniibacteriota</taxon>
    </lineage>
</organism>
<proteinExistence type="predicted"/>
<accession>A0A0G0T6Z3</accession>
<dbReference type="AlphaFoldDB" id="A0A0G0T6Z3"/>
<keyword evidence="2" id="KW-0808">Transferase</keyword>